<evidence type="ECO:0000259" key="3">
    <source>
        <dbReference type="Pfam" id="PF03816"/>
    </source>
</evidence>
<dbReference type="RefSeq" id="WP_340469065.1">
    <property type="nucleotide sequence ID" value="NZ_JBANBB010000001.1"/>
</dbReference>
<evidence type="ECO:0000313" key="5">
    <source>
        <dbReference type="Proteomes" id="UP001373159"/>
    </source>
</evidence>
<gene>
    <name evidence="4" type="ORF">V8P97_03475</name>
</gene>
<dbReference type="PANTHER" id="PTHR33392">
    <property type="entry name" value="POLYISOPRENYL-TEICHOIC ACID--PEPTIDOGLYCAN TEICHOIC ACID TRANSFERASE TAGU"/>
    <property type="match status" value="1"/>
</dbReference>
<dbReference type="InterPro" id="IPR004474">
    <property type="entry name" value="LytR_CpsA_psr"/>
</dbReference>
<dbReference type="EMBL" id="JBANBB010000001">
    <property type="protein sequence ID" value="MEK0306531.1"/>
    <property type="molecule type" value="Genomic_DNA"/>
</dbReference>
<comment type="similarity">
    <text evidence="1">Belongs to the LytR/CpsA/Psr (LCP) family.</text>
</comment>
<proteinExistence type="inferred from homology"/>
<protein>
    <submittedName>
        <fullName evidence="4">LCP family protein</fullName>
    </submittedName>
</protein>
<feature type="compositionally biased region" description="Low complexity" evidence="2">
    <location>
        <begin position="363"/>
        <end position="376"/>
    </location>
</feature>
<dbReference type="PANTHER" id="PTHR33392:SF6">
    <property type="entry name" value="POLYISOPRENYL-TEICHOIC ACID--PEPTIDOGLYCAN TEICHOIC ACID TRANSFERASE TAGU"/>
    <property type="match status" value="1"/>
</dbReference>
<feature type="domain" description="Cell envelope-related transcriptional attenuator" evidence="3">
    <location>
        <begin position="102"/>
        <end position="266"/>
    </location>
</feature>
<name>A0ABU8ZP61_9BIFI</name>
<evidence type="ECO:0000256" key="2">
    <source>
        <dbReference type="SAM" id="MobiDB-lite"/>
    </source>
</evidence>
<sequence>MPQHSLGFTTSHHLRNVFIMAVAAVLAFTLTLGISFARDIGGSLHAVAPLNIGGNRKAATAPDDIYKGKTLNVLVLGQDTREGAGNSTIGGDPKDFVGSHQSDTAIVVQIAADRSYINMVSIPRDSVVNAPACTTSAGATIASRQQVLFNSIFATGYNIGGDIATAAGCAVKAVNTLTGLNMDQFVVADFNGLKSIIDALGGVDVCIPQYTHDDITGLDLQKGLRHLDGIQATEYARMRHGVGTDGSDIMRTTRQQYLVKTIVNETRSMNVYTDFPRLYQLTKATLSSLQMSEGLGNLQTLLGLANSLKNIDTTHIYSRTLPVEEAPWNRNHVIWSKDAGAVWQTLKEQRPLKVQTDGAQPDQGGTSQQGPGQSTPAEGSPSSDGTQLPAPDPKTGLVTTADNRLIDPVTHGVVNPEDGTIRDAVTGQYIGMADRYLFATVCAVPSKD</sequence>
<dbReference type="Gene3D" id="3.40.630.190">
    <property type="entry name" value="LCP protein"/>
    <property type="match status" value="1"/>
</dbReference>
<feature type="region of interest" description="Disordered" evidence="2">
    <location>
        <begin position="352"/>
        <end position="403"/>
    </location>
</feature>
<dbReference type="InterPro" id="IPR050922">
    <property type="entry name" value="LytR/CpsA/Psr_CW_biosynth"/>
</dbReference>
<evidence type="ECO:0000256" key="1">
    <source>
        <dbReference type="ARBA" id="ARBA00006068"/>
    </source>
</evidence>
<dbReference type="NCBIfam" id="TIGR00350">
    <property type="entry name" value="lytR_cpsA_psr"/>
    <property type="match status" value="1"/>
</dbReference>
<organism evidence="4 5">
    <name type="scientific">Bifidobacterium favimelis</name>
    <dbReference type="NCBI Taxonomy" id="3122979"/>
    <lineage>
        <taxon>Bacteria</taxon>
        <taxon>Bacillati</taxon>
        <taxon>Actinomycetota</taxon>
        <taxon>Actinomycetes</taxon>
        <taxon>Bifidobacteriales</taxon>
        <taxon>Bifidobacteriaceae</taxon>
        <taxon>Bifidobacterium</taxon>
    </lineage>
</organism>
<accession>A0ABU8ZP61</accession>
<comment type="caution">
    <text evidence="4">The sequence shown here is derived from an EMBL/GenBank/DDBJ whole genome shotgun (WGS) entry which is preliminary data.</text>
</comment>
<dbReference type="Proteomes" id="UP001373159">
    <property type="component" value="Unassembled WGS sequence"/>
</dbReference>
<keyword evidence="5" id="KW-1185">Reference proteome</keyword>
<evidence type="ECO:0000313" key="4">
    <source>
        <dbReference type="EMBL" id="MEK0306531.1"/>
    </source>
</evidence>
<dbReference type="Pfam" id="PF03816">
    <property type="entry name" value="LytR_cpsA_psr"/>
    <property type="match status" value="1"/>
</dbReference>
<reference evidence="4 5" key="1">
    <citation type="submission" date="2024-02" db="EMBL/GenBank/DDBJ databases">
        <title>Bifidobacterium honeyensis sp. nov., isolated from the comb honey.</title>
        <authorList>
            <person name="Liu W."/>
            <person name="Li Y."/>
        </authorList>
    </citation>
    <scope>NUCLEOTIDE SEQUENCE [LARGE SCALE GENOMIC DNA]</scope>
    <source>
        <strain evidence="4 5">IMAU50988</strain>
    </source>
</reference>